<keyword evidence="2" id="KW-1185">Reference proteome</keyword>
<reference evidence="1" key="1">
    <citation type="journal article" date="2020" name="Fungal Divers.">
        <title>Resolving the Mortierellaceae phylogeny through synthesis of multi-gene phylogenetics and phylogenomics.</title>
        <authorList>
            <person name="Vandepol N."/>
            <person name="Liber J."/>
            <person name="Desiro A."/>
            <person name="Na H."/>
            <person name="Kennedy M."/>
            <person name="Barry K."/>
            <person name="Grigoriev I.V."/>
            <person name="Miller A.N."/>
            <person name="O'Donnell K."/>
            <person name="Stajich J.E."/>
            <person name="Bonito G."/>
        </authorList>
    </citation>
    <scope>NUCLEOTIDE SEQUENCE</scope>
    <source>
        <strain evidence="1">NVP1</strain>
    </source>
</reference>
<gene>
    <name evidence="1" type="ORF">BG006_001996</name>
</gene>
<dbReference type="Pfam" id="PF11899">
    <property type="entry name" value="DUF3419"/>
    <property type="match status" value="1"/>
</dbReference>
<dbReference type="AlphaFoldDB" id="A0A9P5SSR2"/>
<dbReference type="EMBL" id="JAAAUY010000143">
    <property type="protein sequence ID" value="KAF9334531.1"/>
    <property type="molecule type" value="Genomic_DNA"/>
</dbReference>
<proteinExistence type="predicted"/>
<dbReference type="InterPro" id="IPR021829">
    <property type="entry name" value="DUF3419"/>
</dbReference>
<protein>
    <recommendedName>
        <fullName evidence="3">DUF3419 family protein</fullName>
    </recommendedName>
</protein>
<accession>A0A9P5SSR2</accession>
<sequence>MPVPTSSPAPAQAQAQAQAALPLHIRIISSLVQLYHESLGRKAVESSTKGATVEATVDFSKIRYSQVWEDTRLLRQGLRLKPQSRVLSIASAGDNAFSLLLDDAREVVAIDFSPAQLALCALKIAAYMTLEYEEFTQLLGFEFGGKDVGAEGRVRLYEDKVRPALTNDEYRTYWDKNLDLIRNKIIHIGRLEKFFGLYRKYILPLAHYKSTTRTLLDSQDLAKQAKFFDSIWNTWIWRAGARTFFGQMSLGHLGRDPKFFEHVRLDVGAFLLGKISNGVRNIPIWDNYYAEYVFTGQQAGKNSLPDYLVKENYETIRSRIGRVKLVRADVLKYLQSEESGEFDGYNLSDIFEWMDEGLFKTFLTAIHNKGTKDARICYWNLFVPRERPEELKELIRSEVELSDAATAKDRTYFYRRFVIETILKA</sequence>
<dbReference type="PANTHER" id="PTHR47473:SF1">
    <property type="entry name" value="METHYLTRANSFERASE DOMAIN-CONTAINING PROTEIN"/>
    <property type="match status" value="1"/>
</dbReference>
<dbReference type="InterPro" id="IPR029063">
    <property type="entry name" value="SAM-dependent_MTases_sf"/>
</dbReference>
<evidence type="ECO:0000313" key="2">
    <source>
        <dbReference type="Proteomes" id="UP000696485"/>
    </source>
</evidence>
<dbReference type="SUPFAM" id="SSF53335">
    <property type="entry name" value="S-adenosyl-L-methionine-dependent methyltransferases"/>
    <property type="match status" value="1"/>
</dbReference>
<evidence type="ECO:0008006" key="3">
    <source>
        <dbReference type="Google" id="ProtNLM"/>
    </source>
</evidence>
<comment type="caution">
    <text evidence="1">The sequence shown here is derived from an EMBL/GenBank/DDBJ whole genome shotgun (WGS) entry which is preliminary data.</text>
</comment>
<dbReference type="Proteomes" id="UP000696485">
    <property type="component" value="Unassembled WGS sequence"/>
</dbReference>
<evidence type="ECO:0000313" key="1">
    <source>
        <dbReference type="EMBL" id="KAF9334531.1"/>
    </source>
</evidence>
<dbReference type="PANTHER" id="PTHR47473">
    <property type="entry name" value="BTA1P"/>
    <property type="match status" value="1"/>
</dbReference>
<name>A0A9P5SSR2_9FUNG</name>
<organism evidence="1 2">
    <name type="scientific">Podila minutissima</name>
    <dbReference type="NCBI Taxonomy" id="64525"/>
    <lineage>
        <taxon>Eukaryota</taxon>
        <taxon>Fungi</taxon>
        <taxon>Fungi incertae sedis</taxon>
        <taxon>Mucoromycota</taxon>
        <taxon>Mortierellomycotina</taxon>
        <taxon>Mortierellomycetes</taxon>
        <taxon>Mortierellales</taxon>
        <taxon>Mortierellaceae</taxon>
        <taxon>Podila</taxon>
    </lineage>
</organism>